<dbReference type="AlphaFoldDB" id="A0ABD3SQ72"/>
<name>A0ABD3SQ72_9STRA</name>
<keyword evidence="4" id="KW-1185">Reference proteome</keyword>
<gene>
    <name evidence="3" type="ORF">ACHAXA_009358</name>
</gene>
<feature type="region of interest" description="Disordered" evidence="1">
    <location>
        <begin position="333"/>
        <end position="352"/>
    </location>
</feature>
<evidence type="ECO:0000313" key="4">
    <source>
        <dbReference type="Proteomes" id="UP001530377"/>
    </source>
</evidence>
<evidence type="ECO:0000313" key="3">
    <source>
        <dbReference type="EMBL" id="KAL3826749.1"/>
    </source>
</evidence>
<keyword evidence="2" id="KW-0812">Transmembrane</keyword>
<dbReference type="Proteomes" id="UP001530377">
    <property type="component" value="Unassembled WGS sequence"/>
</dbReference>
<keyword evidence="2" id="KW-0472">Membrane</keyword>
<comment type="caution">
    <text evidence="3">The sequence shown here is derived from an EMBL/GenBank/DDBJ whole genome shotgun (WGS) entry which is preliminary data.</text>
</comment>
<protein>
    <submittedName>
        <fullName evidence="3">Uncharacterized protein</fullName>
    </submittedName>
</protein>
<proteinExistence type="predicted"/>
<reference evidence="3 4" key="1">
    <citation type="submission" date="2024-10" db="EMBL/GenBank/DDBJ databases">
        <title>Updated reference genomes for cyclostephanoid diatoms.</title>
        <authorList>
            <person name="Roberts W.R."/>
            <person name="Alverson A.J."/>
        </authorList>
    </citation>
    <scope>NUCLEOTIDE SEQUENCE [LARGE SCALE GENOMIC DNA]</scope>
    <source>
        <strain evidence="3 4">AJA228-03</strain>
    </source>
</reference>
<accession>A0ABD3SQ72</accession>
<organism evidence="3 4">
    <name type="scientific">Cyclostephanos tholiformis</name>
    <dbReference type="NCBI Taxonomy" id="382380"/>
    <lineage>
        <taxon>Eukaryota</taxon>
        <taxon>Sar</taxon>
        <taxon>Stramenopiles</taxon>
        <taxon>Ochrophyta</taxon>
        <taxon>Bacillariophyta</taxon>
        <taxon>Coscinodiscophyceae</taxon>
        <taxon>Thalassiosirophycidae</taxon>
        <taxon>Stephanodiscales</taxon>
        <taxon>Stephanodiscaceae</taxon>
        <taxon>Cyclostephanos</taxon>
    </lineage>
</organism>
<feature type="transmembrane region" description="Helical" evidence="2">
    <location>
        <begin position="466"/>
        <end position="488"/>
    </location>
</feature>
<evidence type="ECO:0000256" key="2">
    <source>
        <dbReference type="SAM" id="Phobius"/>
    </source>
</evidence>
<dbReference type="EMBL" id="JALLPB020000015">
    <property type="protein sequence ID" value="KAL3826749.1"/>
    <property type="molecule type" value="Genomic_DNA"/>
</dbReference>
<keyword evidence="2" id="KW-1133">Transmembrane helix</keyword>
<sequence>MVRFSITTLAGGVLTSNISVVDSVSSMRRTIQHGEAVAASMIIENGPSPRHPERRLEFDGSYNLQFSHCVDVKIKNDDLFGDDVLEYTKAGQIVSARSYVLFRICRDGNCGGGGSGSGGGQEEDDDDNDDDLYLLDLSTYVRNVASYHASARGAYCNACDDYYYDFCENAGADDDDIPSNDDAAAVYYNDGGDDNARRLLAERIARRRSSSRRTATSYISCSQCEAYGCRGDDGDYNAAAAANTDEAVIEIINDVSDCLKTGINWNGNELYVGFMCSSDGDGVELAVYLDDQCIMYTNQKSFADIPSYYIYSSEDIFTMAETHIKSAFTETTSCTDEEFGDPNNEGDESDDAVSKEVNGYCASIFQSDLVAFNSCDEDPGNDDENNSNQNAMDDIFSFYDYDMDHDDNGDVNEVCTVLKRMGGTYSYYYDSEKSGSWNNNGSGKSSSGSSVGSWYFLKGDEDGLSLIAICLYVFLGIAAIVLVLFAIGDNVRRRRARMAAPIYEGSSFGRLV</sequence>
<feature type="compositionally biased region" description="Acidic residues" evidence="1">
    <location>
        <begin position="335"/>
        <end position="351"/>
    </location>
</feature>
<evidence type="ECO:0000256" key="1">
    <source>
        <dbReference type="SAM" id="MobiDB-lite"/>
    </source>
</evidence>